<comment type="caution">
    <text evidence="4">The sequence shown here is derived from an EMBL/GenBank/DDBJ whole genome shotgun (WGS) entry which is preliminary data.</text>
</comment>
<sequence length="311" mass="35312">MIEMSSEIELKSVTTQGSLRSPSSEDVSADSNYGSMEVYPNNEVKSQLENGNNLQKKKITNGKHIVQENTKEIEDDDDDDDEDDVPDNNCARFVNRIQSNLRSFYKRSKNTIWTIFWVIMILLYLAYVGYALNFRFGDEGSYRLLVCTIIGVVGIAVYYIKKALGDKVTCSCSFFETKTGTKVLSWIGYFLKFAVFVFSVVYIVIDVGLENPENLVSLAGLAAFVVIFYVTSHNPAKVNWQPVFWGLAIQFIFALLILRWSLGYQIFKWLGDRVTEFLAYAQEGSKFVFGDKYVDHFFAFGVLAVVIFLAP</sequence>
<dbReference type="InterPro" id="IPR002668">
    <property type="entry name" value="CNT_N_dom"/>
</dbReference>
<dbReference type="PANTHER" id="PTHR10590:SF4">
    <property type="entry name" value="SOLUTE CARRIER FAMILY 28 MEMBER 3"/>
    <property type="match status" value="1"/>
</dbReference>
<gene>
    <name evidence="4" type="ORF">KUTeg_008840</name>
</gene>
<feature type="compositionally biased region" description="Polar residues" evidence="1">
    <location>
        <begin position="43"/>
        <end position="54"/>
    </location>
</feature>
<feature type="compositionally biased region" description="Acidic residues" evidence="1">
    <location>
        <begin position="73"/>
        <end position="85"/>
    </location>
</feature>
<feature type="transmembrane region" description="Helical" evidence="2">
    <location>
        <begin position="142"/>
        <end position="160"/>
    </location>
</feature>
<feature type="transmembrane region" description="Helical" evidence="2">
    <location>
        <begin position="215"/>
        <end position="231"/>
    </location>
</feature>
<dbReference type="Proteomes" id="UP001217089">
    <property type="component" value="Unassembled WGS sequence"/>
</dbReference>
<accession>A0ABQ9FA88</accession>
<feature type="transmembrane region" description="Helical" evidence="2">
    <location>
        <begin position="243"/>
        <end position="262"/>
    </location>
</feature>
<evidence type="ECO:0000259" key="3">
    <source>
        <dbReference type="Pfam" id="PF01773"/>
    </source>
</evidence>
<feature type="transmembrane region" description="Helical" evidence="2">
    <location>
        <begin position="183"/>
        <end position="203"/>
    </location>
</feature>
<feature type="transmembrane region" description="Helical" evidence="2">
    <location>
        <begin position="111"/>
        <end position="130"/>
    </location>
</feature>
<reference evidence="4 5" key="1">
    <citation type="submission" date="2022-12" db="EMBL/GenBank/DDBJ databases">
        <title>Chromosome-level genome of Tegillarca granosa.</title>
        <authorList>
            <person name="Kim J."/>
        </authorList>
    </citation>
    <scope>NUCLEOTIDE SEQUENCE [LARGE SCALE GENOMIC DNA]</scope>
    <source>
        <strain evidence="4">Teg-2019</strain>
        <tissue evidence="4">Adductor muscle</tissue>
    </source>
</reference>
<organism evidence="4 5">
    <name type="scientific">Tegillarca granosa</name>
    <name type="common">Malaysian cockle</name>
    <name type="synonym">Anadara granosa</name>
    <dbReference type="NCBI Taxonomy" id="220873"/>
    <lineage>
        <taxon>Eukaryota</taxon>
        <taxon>Metazoa</taxon>
        <taxon>Spiralia</taxon>
        <taxon>Lophotrochozoa</taxon>
        <taxon>Mollusca</taxon>
        <taxon>Bivalvia</taxon>
        <taxon>Autobranchia</taxon>
        <taxon>Pteriomorphia</taxon>
        <taxon>Arcoida</taxon>
        <taxon>Arcoidea</taxon>
        <taxon>Arcidae</taxon>
        <taxon>Tegillarca</taxon>
    </lineage>
</organism>
<dbReference type="EMBL" id="JARBDR010000342">
    <property type="protein sequence ID" value="KAJ8314279.1"/>
    <property type="molecule type" value="Genomic_DNA"/>
</dbReference>
<keyword evidence="2" id="KW-0812">Transmembrane</keyword>
<name>A0ABQ9FA88_TEGGR</name>
<evidence type="ECO:0000313" key="5">
    <source>
        <dbReference type="Proteomes" id="UP001217089"/>
    </source>
</evidence>
<evidence type="ECO:0000256" key="2">
    <source>
        <dbReference type="SAM" id="Phobius"/>
    </source>
</evidence>
<keyword evidence="5" id="KW-1185">Reference proteome</keyword>
<evidence type="ECO:0000256" key="1">
    <source>
        <dbReference type="SAM" id="MobiDB-lite"/>
    </source>
</evidence>
<dbReference type="Pfam" id="PF01773">
    <property type="entry name" value="Nucleos_tra2_N"/>
    <property type="match status" value="1"/>
</dbReference>
<evidence type="ECO:0000313" key="4">
    <source>
        <dbReference type="EMBL" id="KAJ8314279.1"/>
    </source>
</evidence>
<keyword evidence="2" id="KW-1133">Transmembrane helix</keyword>
<dbReference type="PANTHER" id="PTHR10590">
    <property type="entry name" value="SODIUM/NUCLEOSIDE COTRANSPORTER"/>
    <property type="match status" value="1"/>
</dbReference>
<feature type="transmembrane region" description="Helical" evidence="2">
    <location>
        <begin position="293"/>
        <end position="310"/>
    </location>
</feature>
<feature type="domain" description="Concentrative nucleoside transporter N-terminal" evidence="3">
    <location>
        <begin position="219"/>
        <end position="291"/>
    </location>
</feature>
<feature type="region of interest" description="Disordered" evidence="1">
    <location>
        <begin position="1"/>
        <end position="85"/>
    </location>
</feature>
<proteinExistence type="predicted"/>
<dbReference type="InterPro" id="IPR008276">
    <property type="entry name" value="C_nuclsd_transpt"/>
</dbReference>
<keyword evidence="2" id="KW-0472">Membrane</keyword>
<protein>
    <recommendedName>
        <fullName evidence="3">Concentrative nucleoside transporter N-terminal domain-containing protein</fullName>
    </recommendedName>
</protein>
<feature type="compositionally biased region" description="Polar residues" evidence="1">
    <location>
        <begin position="12"/>
        <end position="34"/>
    </location>
</feature>